<dbReference type="AlphaFoldDB" id="A0AB34DID0"/>
<organism evidence="1 2">
    <name type="scientific">Brucella lupini</name>
    <dbReference type="NCBI Taxonomy" id="255457"/>
    <lineage>
        <taxon>Bacteria</taxon>
        <taxon>Pseudomonadati</taxon>
        <taxon>Pseudomonadota</taxon>
        <taxon>Alphaproteobacteria</taxon>
        <taxon>Hyphomicrobiales</taxon>
        <taxon>Brucellaceae</taxon>
        <taxon>Brucella/Ochrobactrum group</taxon>
        <taxon>Brucella</taxon>
    </lineage>
</organism>
<dbReference type="EMBL" id="WBWF01000012">
    <property type="protein sequence ID" value="KAB2702747.1"/>
    <property type="molecule type" value="Genomic_DNA"/>
</dbReference>
<protein>
    <submittedName>
        <fullName evidence="1">Uncharacterized protein</fullName>
    </submittedName>
</protein>
<dbReference type="Proteomes" id="UP000435957">
    <property type="component" value="Unassembled WGS sequence"/>
</dbReference>
<accession>A0AB34DID0</accession>
<comment type="caution">
    <text evidence="1">The sequence shown here is derived from an EMBL/GenBank/DDBJ whole genome shotgun (WGS) entry which is preliminary data.</text>
</comment>
<reference evidence="1 2" key="1">
    <citation type="submission" date="2019-09" db="EMBL/GenBank/DDBJ databases">
        <title>Taxonomic organization of the family Brucellaceae based on a phylogenomic approach.</title>
        <authorList>
            <person name="Leclercq S."/>
            <person name="Cloeckaert A."/>
            <person name="Zygmunt M.S."/>
        </authorList>
    </citation>
    <scope>NUCLEOTIDE SEQUENCE [LARGE SCALE GENOMIC DNA]</scope>
    <source>
        <strain evidence="1 2">LUP23</strain>
    </source>
</reference>
<sequence>MKTKKNSRDGKSFYRTAKKPGFISWAFLLAQAAFSLAGTGVVAIQCFQHIGIAVGHPLKRFDRKRVGGVERQGFRVGWQCWNLPLYAPVRTGQSSRTFSAVTTIMSGVAQIAMLSFRDMP</sequence>
<dbReference type="RefSeq" id="WP_125335374.1">
    <property type="nucleotide sequence ID" value="NZ_JBHEEP010000017.1"/>
</dbReference>
<name>A0AB34DID0_9HYPH</name>
<evidence type="ECO:0000313" key="1">
    <source>
        <dbReference type="EMBL" id="KAB2702747.1"/>
    </source>
</evidence>
<keyword evidence="2" id="KW-1185">Reference proteome</keyword>
<proteinExistence type="predicted"/>
<evidence type="ECO:0000313" key="2">
    <source>
        <dbReference type="Proteomes" id="UP000435957"/>
    </source>
</evidence>
<gene>
    <name evidence="1" type="ORF">F9L03_16095</name>
</gene>